<feature type="region of interest" description="Disordered" evidence="1">
    <location>
        <begin position="1"/>
        <end position="80"/>
    </location>
</feature>
<proteinExistence type="predicted"/>
<accession>A0ABN7X9V9</accession>
<keyword evidence="3" id="KW-1185">Reference proteome</keyword>
<feature type="non-terminal residue" evidence="2">
    <location>
        <position position="1"/>
    </location>
</feature>
<feature type="compositionally biased region" description="Basic and acidic residues" evidence="1">
    <location>
        <begin position="1"/>
        <end position="13"/>
    </location>
</feature>
<evidence type="ECO:0000256" key="1">
    <source>
        <dbReference type="SAM" id="MobiDB-lite"/>
    </source>
</evidence>
<sequence>PEISNSRRDENHHASVIRNVNSQQENPANQMDSNQETPTLNCRNDQNNQIREVDSQQENHTNSQHHEIPDSNQETSTSNLYHQNDRNFFYKSTFNKCTFNYF</sequence>
<gene>
    <name evidence="2" type="ORF">GMARGA_LOCUS40381</name>
</gene>
<evidence type="ECO:0000313" key="3">
    <source>
        <dbReference type="Proteomes" id="UP000789901"/>
    </source>
</evidence>
<name>A0ABN7X9V9_GIGMA</name>
<organism evidence="2 3">
    <name type="scientific">Gigaspora margarita</name>
    <dbReference type="NCBI Taxonomy" id="4874"/>
    <lineage>
        <taxon>Eukaryota</taxon>
        <taxon>Fungi</taxon>
        <taxon>Fungi incertae sedis</taxon>
        <taxon>Mucoromycota</taxon>
        <taxon>Glomeromycotina</taxon>
        <taxon>Glomeromycetes</taxon>
        <taxon>Diversisporales</taxon>
        <taxon>Gigasporaceae</taxon>
        <taxon>Gigaspora</taxon>
    </lineage>
</organism>
<reference evidence="2 3" key="1">
    <citation type="submission" date="2021-06" db="EMBL/GenBank/DDBJ databases">
        <authorList>
            <person name="Kallberg Y."/>
            <person name="Tangrot J."/>
            <person name="Rosling A."/>
        </authorList>
    </citation>
    <scope>NUCLEOTIDE SEQUENCE [LARGE SCALE GENOMIC DNA]</scope>
    <source>
        <strain evidence="2 3">120-4 pot B 10/14</strain>
    </source>
</reference>
<feature type="compositionally biased region" description="Polar residues" evidence="1">
    <location>
        <begin position="18"/>
        <end position="62"/>
    </location>
</feature>
<protein>
    <submittedName>
        <fullName evidence="2">12460_t:CDS:1</fullName>
    </submittedName>
</protein>
<evidence type="ECO:0000313" key="2">
    <source>
        <dbReference type="EMBL" id="CAG8850751.1"/>
    </source>
</evidence>
<comment type="caution">
    <text evidence="2">The sequence shown here is derived from an EMBL/GenBank/DDBJ whole genome shotgun (WGS) entry which is preliminary data.</text>
</comment>
<feature type="compositionally biased region" description="Polar residues" evidence="1">
    <location>
        <begin position="70"/>
        <end position="80"/>
    </location>
</feature>
<dbReference type="EMBL" id="CAJVQB010102620">
    <property type="protein sequence ID" value="CAG8850751.1"/>
    <property type="molecule type" value="Genomic_DNA"/>
</dbReference>
<dbReference type="Proteomes" id="UP000789901">
    <property type="component" value="Unassembled WGS sequence"/>
</dbReference>